<organism evidence="2 3">
    <name type="scientific">Secundilactobacillus collinoides</name>
    <name type="common">Lactobacillus collinoides</name>
    <dbReference type="NCBI Taxonomy" id="33960"/>
    <lineage>
        <taxon>Bacteria</taxon>
        <taxon>Bacillati</taxon>
        <taxon>Bacillota</taxon>
        <taxon>Bacilli</taxon>
        <taxon>Lactobacillales</taxon>
        <taxon>Lactobacillaceae</taxon>
        <taxon>Secundilactobacillus</taxon>
    </lineage>
</organism>
<name>A0A161VH00_SECCO</name>
<feature type="transmembrane region" description="Helical" evidence="1">
    <location>
        <begin position="7"/>
        <end position="25"/>
    </location>
</feature>
<sequence length="76" mass="8510">MKGFMYTIIVIVPCLIIGTTMYVVHDWPANSVVTIVTLFVAFVVSMALVTVIYLKLLPFVKTNDDTQDSDDDDTHN</sequence>
<dbReference type="AlphaFoldDB" id="A0A161VH00"/>
<feature type="transmembrane region" description="Helical" evidence="1">
    <location>
        <begin position="31"/>
        <end position="54"/>
    </location>
</feature>
<keyword evidence="1" id="KW-0812">Transmembrane</keyword>
<evidence type="ECO:0000313" key="3">
    <source>
        <dbReference type="Proteomes" id="UP000076480"/>
    </source>
</evidence>
<evidence type="ECO:0000313" key="2">
    <source>
        <dbReference type="EMBL" id="KZL38961.1"/>
    </source>
</evidence>
<protein>
    <submittedName>
        <fullName evidence="2">Uncharacterized protein</fullName>
    </submittedName>
</protein>
<evidence type="ECO:0000256" key="1">
    <source>
        <dbReference type="SAM" id="Phobius"/>
    </source>
</evidence>
<keyword evidence="1" id="KW-1133">Transmembrane helix</keyword>
<gene>
    <name evidence="2" type="ORF">TY91_11060</name>
</gene>
<comment type="caution">
    <text evidence="2">The sequence shown here is derived from an EMBL/GenBank/DDBJ whole genome shotgun (WGS) entry which is preliminary data.</text>
</comment>
<dbReference type="Proteomes" id="UP000076480">
    <property type="component" value="Unassembled WGS sequence"/>
</dbReference>
<accession>A0A161VH00</accession>
<reference evidence="2 3" key="1">
    <citation type="submission" date="2015-02" db="EMBL/GenBank/DDBJ databases">
        <title>Draft genome sequence of Lactobacillus collinoides CUPV2371 isolated from a natural cider, the first genome sequence of a strain of this species.</title>
        <authorList>
            <person name="Puertas A.I."/>
            <person name="Spano G."/>
            <person name="Capozzi V."/>
            <person name="Lamontanara A."/>
            <person name="Orru L."/>
            <person name="Duenas M.T."/>
        </authorList>
    </citation>
    <scope>NUCLEOTIDE SEQUENCE [LARGE SCALE GENOMIC DNA]</scope>
    <source>
        <strain evidence="2 3">237</strain>
    </source>
</reference>
<keyword evidence="1" id="KW-0472">Membrane</keyword>
<dbReference type="EMBL" id="JYDC01000056">
    <property type="protein sequence ID" value="KZL38961.1"/>
    <property type="molecule type" value="Genomic_DNA"/>
</dbReference>
<dbReference type="PATRIC" id="fig|33960.6.peg.2830"/>
<proteinExistence type="predicted"/>
<dbReference type="RefSeq" id="WP_054762451.1">
    <property type="nucleotide sequence ID" value="NZ_JYDC01000056.1"/>
</dbReference>
<keyword evidence="3" id="KW-1185">Reference proteome</keyword>